<dbReference type="AlphaFoldDB" id="Q020F9"/>
<dbReference type="Pfam" id="PF11138">
    <property type="entry name" value="DUF2911"/>
    <property type="match status" value="1"/>
</dbReference>
<organism evidence="2">
    <name type="scientific">Solibacter usitatus (strain Ellin6076)</name>
    <dbReference type="NCBI Taxonomy" id="234267"/>
    <lineage>
        <taxon>Bacteria</taxon>
        <taxon>Pseudomonadati</taxon>
        <taxon>Acidobacteriota</taxon>
        <taxon>Terriglobia</taxon>
        <taxon>Bryobacterales</taxon>
        <taxon>Solibacteraceae</taxon>
        <taxon>Candidatus Solibacter</taxon>
    </lineage>
</organism>
<dbReference type="KEGG" id="sus:Acid_3723"/>
<reference evidence="2" key="1">
    <citation type="submission" date="2006-10" db="EMBL/GenBank/DDBJ databases">
        <title>Complete sequence of Solibacter usitatus Ellin6076.</title>
        <authorList>
            <consortium name="US DOE Joint Genome Institute"/>
            <person name="Copeland A."/>
            <person name="Lucas S."/>
            <person name="Lapidus A."/>
            <person name="Barry K."/>
            <person name="Detter J.C."/>
            <person name="Glavina del Rio T."/>
            <person name="Hammon N."/>
            <person name="Israni S."/>
            <person name="Dalin E."/>
            <person name="Tice H."/>
            <person name="Pitluck S."/>
            <person name="Thompson L.S."/>
            <person name="Brettin T."/>
            <person name="Bruce D."/>
            <person name="Han C."/>
            <person name="Tapia R."/>
            <person name="Gilna P."/>
            <person name="Schmutz J."/>
            <person name="Larimer F."/>
            <person name="Land M."/>
            <person name="Hauser L."/>
            <person name="Kyrpides N."/>
            <person name="Mikhailova N."/>
            <person name="Janssen P.H."/>
            <person name="Kuske C.R."/>
            <person name="Richardson P."/>
        </authorList>
    </citation>
    <scope>NUCLEOTIDE SEQUENCE</scope>
    <source>
        <strain evidence="2">Ellin6076</strain>
    </source>
</reference>
<evidence type="ECO:0000256" key="1">
    <source>
        <dbReference type="SAM" id="SignalP"/>
    </source>
</evidence>
<name>Q020F9_SOLUE</name>
<dbReference type="EMBL" id="CP000473">
    <property type="protein sequence ID" value="ABJ84694.1"/>
    <property type="molecule type" value="Genomic_DNA"/>
</dbReference>
<gene>
    <name evidence="2" type="ordered locus">Acid_3723</name>
</gene>
<protein>
    <recommendedName>
        <fullName evidence="3">DUF2911 domain-containing protein</fullName>
    </recommendedName>
</protein>
<proteinExistence type="predicted"/>
<dbReference type="InterPro" id="IPR021314">
    <property type="entry name" value="DUF2911"/>
</dbReference>
<accession>Q020F9</accession>
<dbReference type="STRING" id="234267.Acid_3723"/>
<dbReference type="OrthoDB" id="117787at2"/>
<dbReference type="eggNOG" id="COG0457">
    <property type="taxonomic scope" value="Bacteria"/>
</dbReference>
<keyword evidence="1" id="KW-0732">Signal</keyword>
<feature type="chain" id="PRO_5004162811" description="DUF2911 domain-containing protein" evidence="1">
    <location>
        <begin position="21"/>
        <end position="177"/>
    </location>
</feature>
<dbReference type="HOGENOM" id="CLU_107963_1_0_0"/>
<evidence type="ECO:0000313" key="2">
    <source>
        <dbReference type="EMBL" id="ABJ84694.1"/>
    </source>
</evidence>
<feature type="signal peptide" evidence="1">
    <location>
        <begin position="1"/>
        <end position="20"/>
    </location>
</feature>
<evidence type="ECO:0008006" key="3">
    <source>
        <dbReference type="Google" id="ProtNLM"/>
    </source>
</evidence>
<sequence length="177" mass="18578" precursor="true">MKTFLTGALALIAISAIAFAETKSGQTESVTINGKTITIKYSSPAVNGRAGKIFGKDGLIGGDDNYPVWRAGANAATALHTDADLTIGTLAVPKGDYTLFVNLANPAAWELIVNKQTGQSGLTYDAKQDLGRVKMTMSKPAAMVEQLKYSLSNTGGNKGKLSLAWENVEASVPITVK</sequence>
<dbReference type="InParanoid" id="Q020F9"/>